<feature type="active site" evidence="1">
    <location>
        <position position="339"/>
    </location>
</feature>
<keyword evidence="2" id="KW-0067">ATP-binding</keyword>
<dbReference type="InterPro" id="IPR003812">
    <property type="entry name" value="Fido"/>
</dbReference>
<dbReference type="RefSeq" id="WP_067552334.1">
    <property type="nucleotide sequence ID" value="NZ_LPXN01000024.1"/>
</dbReference>
<dbReference type="Gene3D" id="1.10.3290.10">
    <property type="entry name" value="Fido-like domain"/>
    <property type="match status" value="1"/>
</dbReference>
<dbReference type="InterPro" id="IPR040198">
    <property type="entry name" value="Fido_containing"/>
</dbReference>
<dbReference type="AlphaFoldDB" id="A0A154WG21"/>
<dbReference type="PANTHER" id="PTHR13504">
    <property type="entry name" value="FIDO DOMAIN-CONTAINING PROTEIN DDB_G0283145"/>
    <property type="match status" value="1"/>
</dbReference>
<protein>
    <submittedName>
        <fullName evidence="4">Cell filamentation protein Fic</fullName>
    </submittedName>
</protein>
<evidence type="ECO:0000313" key="4">
    <source>
        <dbReference type="EMBL" id="KZD12468.1"/>
    </source>
</evidence>
<dbReference type="STRING" id="580166.AUP43_04770"/>
<dbReference type="InterPro" id="IPR036597">
    <property type="entry name" value="Fido-like_dom_sf"/>
</dbReference>
<accession>A0A154WG21</accession>
<dbReference type="OrthoDB" id="9813719at2"/>
<dbReference type="GO" id="GO:0005524">
    <property type="term" value="F:ATP binding"/>
    <property type="evidence" value="ECO:0007669"/>
    <property type="project" value="UniProtKB-KW"/>
</dbReference>
<keyword evidence="5" id="KW-1185">Reference proteome</keyword>
<dbReference type="EMBL" id="LPXN01000024">
    <property type="protein sequence ID" value="KZD12468.1"/>
    <property type="molecule type" value="Genomic_DNA"/>
</dbReference>
<keyword evidence="2" id="KW-0547">Nucleotide-binding</keyword>
<dbReference type="PROSITE" id="PS51459">
    <property type="entry name" value="FIDO"/>
    <property type="match status" value="1"/>
</dbReference>
<dbReference type="SUPFAM" id="SSF140931">
    <property type="entry name" value="Fic-like"/>
    <property type="match status" value="1"/>
</dbReference>
<gene>
    <name evidence="4" type="ORF">AUP43_04770</name>
</gene>
<name>A0A154WG21_9PROT</name>
<proteinExistence type="predicted"/>
<feature type="binding site" evidence="2">
    <location>
        <begin position="343"/>
        <end position="350"/>
    </location>
    <ligand>
        <name>ATP</name>
        <dbReference type="ChEBI" id="CHEBI:30616"/>
    </ligand>
</feature>
<evidence type="ECO:0000313" key="5">
    <source>
        <dbReference type="Proteomes" id="UP000076400"/>
    </source>
</evidence>
<feature type="domain" description="Fido" evidence="3">
    <location>
        <begin position="252"/>
        <end position="402"/>
    </location>
</feature>
<dbReference type="Pfam" id="PF02661">
    <property type="entry name" value="Fic"/>
    <property type="match status" value="1"/>
</dbReference>
<dbReference type="Proteomes" id="UP000076400">
    <property type="component" value="Unassembled WGS sequence"/>
</dbReference>
<evidence type="ECO:0000256" key="2">
    <source>
        <dbReference type="PIRSR" id="PIRSR640198-2"/>
    </source>
</evidence>
<organism evidence="4 5">
    <name type="scientific">Oceanibaculum pacificum</name>
    <dbReference type="NCBI Taxonomy" id="580166"/>
    <lineage>
        <taxon>Bacteria</taxon>
        <taxon>Pseudomonadati</taxon>
        <taxon>Pseudomonadota</taxon>
        <taxon>Alphaproteobacteria</taxon>
        <taxon>Rhodospirillales</taxon>
        <taxon>Oceanibaculaceae</taxon>
        <taxon>Oceanibaculum</taxon>
    </lineage>
</organism>
<evidence type="ECO:0000256" key="1">
    <source>
        <dbReference type="PIRSR" id="PIRSR640198-1"/>
    </source>
</evidence>
<comment type="caution">
    <text evidence="4">The sequence shown here is derived from an EMBL/GenBank/DDBJ whole genome shotgun (WGS) entry which is preliminary data.</text>
</comment>
<dbReference type="PANTHER" id="PTHR13504:SF38">
    <property type="entry name" value="FIDO DOMAIN-CONTAINING PROTEIN"/>
    <property type="match status" value="1"/>
</dbReference>
<evidence type="ECO:0000259" key="3">
    <source>
        <dbReference type="PROSITE" id="PS51459"/>
    </source>
</evidence>
<sequence length="521" mass="58310">MNAEPQHQFSGPVSVFHDRRLPERATPAGYAALIGAYALAVPLPARLAAIGEKHRVFEAEAWRLFTPRHAPEPTLEGHLVFALKYEGLDLAVLRRLFLATGPEAIAQFVRAKPTSAYARRLWFLYEWLLGKRLDLADADRGSYVPVVDPEQQFATEGVLSQRHRVRDNLPGTPDFCPLVFKTERLQAFVARGLKEQALQAVAAVPKDVLARAAAFLLLKDSKSSYAIEGERAPQDRIQRWGRAIGEAGQKPLDLDELLRLQRIVIEDARFVRMGLRTEGGFVGEHDRDTMAPLPDHISARHDDLAVLMNGLIAFAGGTAGSLDPVIAAAVLAFGFVYVHPFEDGNGRLHRYLIHHVLAERGFNPPGVVFPVSAVMFDRIADYKAVLESYSARMLPLVAWEPTAKSNVHVLNDTLDFYRYFDATPHAEFLFECVARTIDEDLPREADFLRRHDLFRAEATAIVDMPDRLLDLLFRFLQQNDGSLSKRARDNEFAALRPEELLALEASYRRLFDGEAVSSGSQ</sequence>
<reference evidence="4 5" key="1">
    <citation type="submission" date="2015-12" db="EMBL/GenBank/DDBJ databases">
        <title>Genome sequence of Oceanibaculum pacificum MCCC 1A02656.</title>
        <authorList>
            <person name="Lu L."/>
            <person name="Lai Q."/>
            <person name="Shao Z."/>
            <person name="Qian P."/>
        </authorList>
    </citation>
    <scope>NUCLEOTIDE SEQUENCE [LARGE SCALE GENOMIC DNA]</scope>
    <source>
        <strain evidence="4 5">MCCC 1A02656</strain>
    </source>
</reference>